<accession>A0A561SSZ2</accession>
<dbReference type="Pfam" id="PF02597">
    <property type="entry name" value="ThiS"/>
    <property type="match status" value="1"/>
</dbReference>
<dbReference type="CDD" id="cd00565">
    <property type="entry name" value="Ubl_ThiS"/>
    <property type="match status" value="1"/>
</dbReference>
<reference evidence="1 2" key="1">
    <citation type="submission" date="2019-06" db="EMBL/GenBank/DDBJ databases">
        <title>Sequencing the genomes of 1000 actinobacteria strains.</title>
        <authorList>
            <person name="Klenk H.-P."/>
        </authorList>
    </citation>
    <scope>NUCLEOTIDE SEQUENCE [LARGE SCALE GENOMIC DNA]</scope>
    <source>
        <strain evidence="1 2">DSM 45671</strain>
    </source>
</reference>
<dbReference type="Proteomes" id="UP000321261">
    <property type="component" value="Unassembled WGS sequence"/>
</dbReference>
<dbReference type="OrthoDB" id="163636at2"/>
<dbReference type="InterPro" id="IPR010035">
    <property type="entry name" value="Thi_S"/>
</dbReference>
<dbReference type="SUPFAM" id="SSF54285">
    <property type="entry name" value="MoaD/ThiS"/>
    <property type="match status" value="1"/>
</dbReference>
<dbReference type="AlphaFoldDB" id="A0A561SSZ2"/>
<proteinExistence type="predicted"/>
<organism evidence="1 2">
    <name type="scientific">Pseudonocardia hierapolitana</name>
    <dbReference type="NCBI Taxonomy" id="1128676"/>
    <lineage>
        <taxon>Bacteria</taxon>
        <taxon>Bacillati</taxon>
        <taxon>Actinomycetota</taxon>
        <taxon>Actinomycetes</taxon>
        <taxon>Pseudonocardiales</taxon>
        <taxon>Pseudonocardiaceae</taxon>
        <taxon>Pseudonocardia</taxon>
    </lineage>
</organism>
<dbReference type="InterPro" id="IPR003749">
    <property type="entry name" value="ThiS/MoaD-like"/>
</dbReference>
<keyword evidence="2" id="KW-1185">Reference proteome</keyword>
<dbReference type="EMBL" id="VIWU01000001">
    <property type="protein sequence ID" value="TWF77955.1"/>
    <property type="molecule type" value="Genomic_DNA"/>
</dbReference>
<name>A0A561SSZ2_9PSEU</name>
<sequence length="66" mass="6800">MQVWINGEERELTDGARVRDALVALGVPESGIAVAVDGEVVPRADWASVALGDGARVEVLTAVQGG</sequence>
<dbReference type="Gene3D" id="3.10.20.30">
    <property type="match status" value="1"/>
</dbReference>
<evidence type="ECO:0000313" key="2">
    <source>
        <dbReference type="Proteomes" id="UP000321261"/>
    </source>
</evidence>
<dbReference type="PANTHER" id="PTHR34472">
    <property type="entry name" value="SULFUR CARRIER PROTEIN THIS"/>
    <property type="match status" value="1"/>
</dbReference>
<dbReference type="RefSeq" id="WP_147257040.1">
    <property type="nucleotide sequence ID" value="NZ_VIWU01000001.1"/>
</dbReference>
<dbReference type="InterPro" id="IPR016155">
    <property type="entry name" value="Mopterin_synth/thiamin_S_b"/>
</dbReference>
<dbReference type="InterPro" id="IPR012675">
    <property type="entry name" value="Beta-grasp_dom_sf"/>
</dbReference>
<dbReference type="NCBIfam" id="TIGR01683">
    <property type="entry name" value="thiS"/>
    <property type="match status" value="1"/>
</dbReference>
<comment type="caution">
    <text evidence="1">The sequence shown here is derived from an EMBL/GenBank/DDBJ whole genome shotgun (WGS) entry which is preliminary data.</text>
</comment>
<evidence type="ECO:0000313" key="1">
    <source>
        <dbReference type="EMBL" id="TWF77955.1"/>
    </source>
</evidence>
<dbReference type="PANTHER" id="PTHR34472:SF1">
    <property type="entry name" value="SULFUR CARRIER PROTEIN THIS"/>
    <property type="match status" value="1"/>
</dbReference>
<protein>
    <submittedName>
        <fullName evidence="1">Sulfur carrier protein</fullName>
    </submittedName>
</protein>
<gene>
    <name evidence="1" type="ORF">FHX44_113872</name>
</gene>